<sequence>MDQMKRFAIYYAPRPGAFADAAAQWLGWDLARGCAVVQPDVDGLAELTSDPRKYGFHGTIKPPFRLAEGVTATELADSTRHLATTLCPVQMPALQIVLLKGFLALVPAPHPDLVGLAAKVVQTLDRFRAPLTDAEVARRRPDRLTDRQRGFLAEYGYPYVMEEFQFHLTLSGRLEGKDASRLQIAAEAHFSGLIPQPFILQDLCLCGEDQAGRFHLLHRYALSA</sequence>
<dbReference type="NCBIfam" id="TIGR03223">
    <property type="entry name" value="Phn_opern_protn"/>
    <property type="match status" value="1"/>
</dbReference>
<accession>A0A411Z0C1</accession>
<dbReference type="OrthoDB" id="4954742at2"/>
<dbReference type="Proteomes" id="UP000284547">
    <property type="component" value="Unassembled WGS sequence"/>
</dbReference>
<dbReference type="RefSeq" id="WP_118153917.1">
    <property type="nucleotide sequence ID" value="NZ_QWEY01000008.1"/>
</dbReference>
<dbReference type="AlphaFoldDB" id="A0A411Z0C1"/>
<dbReference type="InterPro" id="IPR009389">
    <property type="entry name" value="DUF1045"/>
</dbReference>
<keyword evidence="2" id="KW-1185">Reference proteome</keyword>
<evidence type="ECO:0000313" key="2">
    <source>
        <dbReference type="Proteomes" id="UP000284547"/>
    </source>
</evidence>
<organism evidence="1 2">
    <name type="scientific">Pseudotabrizicola alkalilacus</name>
    <dbReference type="NCBI Taxonomy" id="2305252"/>
    <lineage>
        <taxon>Bacteria</taxon>
        <taxon>Pseudomonadati</taxon>
        <taxon>Pseudomonadota</taxon>
        <taxon>Alphaproteobacteria</taxon>
        <taxon>Rhodobacterales</taxon>
        <taxon>Paracoccaceae</taxon>
        <taxon>Pseudotabrizicola</taxon>
    </lineage>
</organism>
<name>A0A411Z0C1_9RHOB</name>
<reference evidence="1 2" key="1">
    <citation type="submission" date="2018-08" db="EMBL/GenBank/DDBJ databases">
        <title>Flavobacterium tibetense sp. nov., isolated from a wetland YonghuCo on Tibetan Plateau.</title>
        <authorList>
            <person name="Phurbu D."/>
            <person name="Lu H."/>
            <person name="Xing P."/>
        </authorList>
    </citation>
    <scope>NUCLEOTIDE SEQUENCE [LARGE SCALE GENOMIC DNA]</scope>
    <source>
        <strain evidence="1 2">DJC</strain>
    </source>
</reference>
<dbReference type="PIRSF" id="PIRSF033328">
    <property type="entry name" value="Phest_Mll4975"/>
    <property type="match status" value="1"/>
</dbReference>
<protein>
    <submittedName>
        <fullName evidence="1">DUF1045 domain-containing protein</fullName>
    </submittedName>
</protein>
<gene>
    <name evidence="1" type="ORF">D1012_15140</name>
</gene>
<evidence type="ECO:0000313" key="1">
    <source>
        <dbReference type="EMBL" id="RGP36521.1"/>
    </source>
</evidence>
<dbReference type="Pfam" id="PF06299">
    <property type="entry name" value="DUF1045"/>
    <property type="match status" value="1"/>
</dbReference>
<comment type="caution">
    <text evidence="1">The sequence shown here is derived from an EMBL/GenBank/DDBJ whole genome shotgun (WGS) entry which is preliminary data.</text>
</comment>
<proteinExistence type="predicted"/>
<dbReference type="EMBL" id="QWEY01000008">
    <property type="protein sequence ID" value="RGP36521.1"/>
    <property type="molecule type" value="Genomic_DNA"/>
</dbReference>